<dbReference type="EMBL" id="DXBX01000033">
    <property type="protein sequence ID" value="HIZ32846.1"/>
    <property type="molecule type" value="Genomic_DNA"/>
</dbReference>
<accession>A0A9D2E8R9</accession>
<evidence type="ECO:0000313" key="2">
    <source>
        <dbReference type="Proteomes" id="UP000824028"/>
    </source>
</evidence>
<gene>
    <name evidence="1" type="ORF">H9814_04770</name>
</gene>
<protein>
    <submittedName>
        <fullName evidence="1">Uncharacterized protein</fullName>
    </submittedName>
</protein>
<comment type="caution">
    <text evidence="1">The sequence shown here is derived from an EMBL/GenBank/DDBJ whole genome shotgun (WGS) entry which is preliminary data.</text>
</comment>
<dbReference type="Proteomes" id="UP000824028">
    <property type="component" value="Unassembled WGS sequence"/>
</dbReference>
<proteinExistence type="predicted"/>
<reference evidence="1" key="1">
    <citation type="journal article" date="2021" name="PeerJ">
        <title>Extensive microbial diversity within the chicken gut microbiome revealed by metagenomics and culture.</title>
        <authorList>
            <person name="Gilroy R."/>
            <person name="Ravi A."/>
            <person name="Getino M."/>
            <person name="Pursley I."/>
            <person name="Horton D.L."/>
            <person name="Alikhan N.F."/>
            <person name="Baker D."/>
            <person name="Gharbi K."/>
            <person name="Hall N."/>
            <person name="Watson M."/>
            <person name="Adriaenssens E.M."/>
            <person name="Foster-Nyarko E."/>
            <person name="Jarju S."/>
            <person name="Secka A."/>
            <person name="Antonio M."/>
            <person name="Oren A."/>
            <person name="Chaudhuri R.R."/>
            <person name="La Ragione R."/>
            <person name="Hildebrand F."/>
            <person name="Pallen M.J."/>
        </authorList>
    </citation>
    <scope>NUCLEOTIDE SEQUENCE</scope>
    <source>
        <strain evidence="1">ChiHjej9B8-1298</strain>
    </source>
</reference>
<evidence type="ECO:0000313" key="1">
    <source>
        <dbReference type="EMBL" id="HIZ32846.1"/>
    </source>
</evidence>
<organism evidence="1 2">
    <name type="scientific">Candidatus Bacteroides merdigallinarum</name>
    <dbReference type="NCBI Taxonomy" id="2838473"/>
    <lineage>
        <taxon>Bacteria</taxon>
        <taxon>Pseudomonadati</taxon>
        <taxon>Bacteroidota</taxon>
        <taxon>Bacteroidia</taxon>
        <taxon>Bacteroidales</taxon>
        <taxon>Bacteroidaceae</taxon>
        <taxon>Bacteroides</taxon>
    </lineage>
</organism>
<dbReference type="AlphaFoldDB" id="A0A9D2E8R9"/>
<sequence>MKEMPCEMLPLAVETELSRDWTLLCDKYWKFKNNAMTLCMNAREFPTSRQIKFVSSRSGLEWNIICTWPERKNRSGFYTFYTPYTNPKGKKGCYCLSEGDCEKLTPHFLDRVRTRYLHPLGIFPKTLDETMEAYCRYLTNGENFMFISHNTGAKYIVLNHGIAIIDVAGNGLVTYITFVTFDMLLSFQTPYKRVVERMYELYEANHRRWDLERFERIINEEGLTVDGEPMQQIKTKPRRKFTDPPQSKSLIQGIHDRNYQKNMEQINENIAELWAPASQRPGTTSWIAPDEIAKGVEELLKQRSKK</sequence>
<name>A0A9D2E8R9_9BACE</name>
<reference evidence="1" key="2">
    <citation type="submission" date="2021-04" db="EMBL/GenBank/DDBJ databases">
        <authorList>
            <person name="Gilroy R."/>
        </authorList>
    </citation>
    <scope>NUCLEOTIDE SEQUENCE</scope>
    <source>
        <strain evidence="1">ChiHjej9B8-1298</strain>
    </source>
</reference>